<organism evidence="3">
    <name type="scientific">Thelazia callipaeda</name>
    <name type="common">Oriental eyeworm</name>
    <name type="synonym">Parasitic nematode</name>
    <dbReference type="NCBI Taxonomy" id="103827"/>
    <lineage>
        <taxon>Eukaryota</taxon>
        <taxon>Metazoa</taxon>
        <taxon>Ecdysozoa</taxon>
        <taxon>Nematoda</taxon>
        <taxon>Chromadorea</taxon>
        <taxon>Rhabditida</taxon>
        <taxon>Spirurina</taxon>
        <taxon>Spiruromorpha</taxon>
        <taxon>Thelazioidea</taxon>
        <taxon>Thelaziidae</taxon>
        <taxon>Thelazia</taxon>
    </lineage>
</organism>
<dbReference type="EMBL" id="UYYF01001370">
    <property type="protein sequence ID" value="VDM99803.1"/>
    <property type="molecule type" value="Genomic_DNA"/>
</dbReference>
<evidence type="ECO:0000313" key="2">
    <source>
        <dbReference type="Proteomes" id="UP000276776"/>
    </source>
</evidence>
<accession>A0A0N5CT23</accession>
<evidence type="ECO:0000313" key="3">
    <source>
        <dbReference type="WBParaSite" id="TCLT_0000338101-mRNA-1"/>
    </source>
</evidence>
<sequence length="67" mass="7832">MQMDRPEKVDAEIISEYIYPLILEAANQAAGEYVTQNPPYSMTDFARQLLAQQCYEDMTRREKKISK</sequence>
<keyword evidence="2" id="KW-1185">Reference proteome</keyword>
<reference evidence="1 2" key="2">
    <citation type="submission" date="2018-11" db="EMBL/GenBank/DDBJ databases">
        <authorList>
            <consortium name="Pathogen Informatics"/>
        </authorList>
    </citation>
    <scope>NUCLEOTIDE SEQUENCE [LARGE SCALE GENOMIC DNA]</scope>
</reference>
<dbReference type="AlphaFoldDB" id="A0A0N5CT23"/>
<protein>
    <submittedName>
        <fullName evidence="3">Late competence development ComFB family protein</fullName>
    </submittedName>
</protein>
<proteinExistence type="predicted"/>
<dbReference type="WBParaSite" id="TCLT_0000338101-mRNA-1">
    <property type="protein sequence ID" value="TCLT_0000338101-mRNA-1"/>
    <property type="gene ID" value="TCLT_0000338101"/>
</dbReference>
<evidence type="ECO:0000313" key="1">
    <source>
        <dbReference type="EMBL" id="VDM99803.1"/>
    </source>
</evidence>
<gene>
    <name evidence="1" type="ORF">TCLT_LOCUS3374</name>
</gene>
<name>A0A0N5CT23_THECL</name>
<dbReference type="Proteomes" id="UP000276776">
    <property type="component" value="Unassembled WGS sequence"/>
</dbReference>
<reference evidence="3" key="1">
    <citation type="submission" date="2017-02" db="UniProtKB">
        <authorList>
            <consortium name="WormBaseParasite"/>
        </authorList>
    </citation>
    <scope>IDENTIFICATION</scope>
</reference>